<dbReference type="InterPro" id="IPR013767">
    <property type="entry name" value="PAS_fold"/>
</dbReference>
<evidence type="ECO:0000313" key="8">
    <source>
        <dbReference type="EMBL" id="RCN44755.1"/>
    </source>
</evidence>
<dbReference type="SMART" id="SM00091">
    <property type="entry name" value="PAS"/>
    <property type="match status" value="2"/>
</dbReference>
<dbReference type="STRING" id="29170.A0A368GP42"/>
<evidence type="ECO:0000256" key="4">
    <source>
        <dbReference type="ARBA" id="ARBA00023163"/>
    </source>
</evidence>
<dbReference type="EMBL" id="JOJR01000121">
    <property type="protein sequence ID" value="RCN44755.1"/>
    <property type="molecule type" value="Genomic_DNA"/>
</dbReference>
<dbReference type="InterPro" id="IPR035965">
    <property type="entry name" value="PAS-like_dom_sf"/>
</dbReference>
<dbReference type="PANTHER" id="PTHR23043">
    <property type="entry name" value="HYPOXIA-INDUCIBLE FACTOR 1 ALPHA"/>
    <property type="match status" value="1"/>
</dbReference>
<keyword evidence="9" id="KW-1185">Reference proteome</keyword>
<dbReference type="Pfam" id="PF00989">
    <property type="entry name" value="PAS"/>
    <property type="match status" value="1"/>
</dbReference>
<evidence type="ECO:0000256" key="1">
    <source>
        <dbReference type="ARBA" id="ARBA00004123"/>
    </source>
</evidence>
<dbReference type="GO" id="GO:0000981">
    <property type="term" value="F:DNA-binding transcription factor activity, RNA polymerase II-specific"/>
    <property type="evidence" value="ECO:0007669"/>
    <property type="project" value="TreeGrafter"/>
</dbReference>
<comment type="caution">
    <text evidence="8">The sequence shown here is derived from an EMBL/GenBank/DDBJ whole genome shotgun (WGS) entry which is preliminary data.</text>
</comment>
<dbReference type="OrthoDB" id="6021714at2759"/>
<dbReference type="Gene3D" id="3.30.450.20">
    <property type="entry name" value="PAS domain"/>
    <property type="match status" value="2"/>
</dbReference>
<protein>
    <submittedName>
        <fullName evidence="8">Helix-loop-helix 34 family protein</fullName>
    </submittedName>
</protein>
<organism evidence="8 9">
    <name type="scientific">Ancylostoma caninum</name>
    <name type="common">Dog hookworm</name>
    <dbReference type="NCBI Taxonomy" id="29170"/>
    <lineage>
        <taxon>Eukaryota</taxon>
        <taxon>Metazoa</taxon>
        <taxon>Ecdysozoa</taxon>
        <taxon>Nematoda</taxon>
        <taxon>Chromadorea</taxon>
        <taxon>Rhabditida</taxon>
        <taxon>Rhabditina</taxon>
        <taxon>Rhabditomorpha</taxon>
        <taxon>Strongyloidea</taxon>
        <taxon>Ancylostomatidae</taxon>
        <taxon>Ancylostomatinae</taxon>
        <taxon>Ancylostoma</taxon>
    </lineage>
</organism>
<proteinExistence type="predicted"/>
<dbReference type="CDD" id="cd00130">
    <property type="entry name" value="PAS"/>
    <property type="match status" value="2"/>
</dbReference>
<reference evidence="8 9" key="1">
    <citation type="submission" date="2014-10" db="EMBL/GenBank/DDBJ databases">
        <title>Draft genome of the hookworm Ancylostoma caninum.</title>
        <authorList>
            <person name="Mitreva M."/>
        </authorList>
    </citation>
    <scope>NUCLEOTIDE SEQUENCE [LARGE SCALE GENOMIC DNA]</scope>
    <source>
        <strain evidence="8 9">Baltimore</strain>
    </source>
</reference>
<keyword evidence="5" id="KW-0539">Nucleus</keyword>
<dbReference type="Pfam" id="PF14598">
    <property type="entry name" value="PAS_11"/>
    <property type="match status" value="1"/>
</dbReference>
<dbReference type="GO" id="GO:0046983">
    <property type="term" value="F:protein dimerization activity"/>
    <property type="evidence" value="ECO:0007669"/>
    <property type="project" value="InterPro"/>
</dbReference>
<dbReference type="GO" id="GO:0005634">
    <property type="term" value="C:nucleus"/>
    <property type="evidence" value="ECO:0007669"/>
    <property type="project" value="UniProtKB-SubCell"/>
</dbReference>
<gene>
    <name evidence="8" type="ORF">ANCCAN_09270</name>
</gene>
<dbReference type="GO" id="GO:0010557">
    <property type="term" value="P:positive regulation of macromolecule biosynthetic process"/>
    <property type="evidence" value="ECO:0007669"/>
    <property type="project" value="UniProtKB-ARBA"/>
</dbReference>
<evidence type="ECO:0000259" key="7">
    <source>
        <dbReference type="PROSITE" id="PS50888"/>
    </source>
</evidence>
<dbReference type="CDD" id="cd11391">
    <property type="entry name" value="bHLH_PAS"/>
    <property type="match status" value="1"/>
</dbReference>
<sequence length="326" mass="36765">MLREAIPSAGLAVAQQHIMLCGPSRTLAQHRRHMENGEFSNLARELPLARAITGQHIDKTTMVRLALSYIKLHKVIPSPVRSTFDYDHCWTNNLLELMDCFLMVLDPDGDVLYVSETISIYLGLSQVDMTGNSIAEYIHPEDWAQFHSVFCSSYEWPSMCSVRVKSSLTKRANKKDSLRASPGFKVLRMDMTYCSGCRLVVCSSLPSPVLSSISIRPNSFVITTAVDLSIVYVDSRAEELLCEHYPGSSPGLKGVSFYSLVHVEDVEIIRKMHLEVFKLGSYRPPLYRIIVLQGRHSVYVESNVFRYTSHSNKTLVDSITIVSHFL</sequence>
<keyword evidence="4" id="KW-0804">Transcription</keyword>
<evidence type="ECO:0000313" key="9">
    <source>
        <dbReference type="Proteomes" id="UP000252519"/>
    </source>
</evidence>
<comment type="subcellular location">
    <subcellularLocation>
        <location evidence="1">Nucleus</location>
    </subcellularLocation>
</comment>
<dbReference type="NCBIfam" id="TIGR00229">
    <property type="entry name" value="sensory_box"/>
    <property type="match status" value="1"/>
</dbReference>
<dbReference type="AlphaFoldDB" id="A0A368GP42"/>
<dbReference type="InterPro" id="IPR000014">
    <property type="entry name" value="PAS"/>
</dbReference>
<dbReference type="GO" id="GO:0000977">
    <property type="term" value="F:RNA polymerase II transcription regulatory region sequence-specific DNA binding"/>
    <property type="evidence" value="ECO:0007669"/>
    <property type="project" value="TreeGrafter"/>
</dbReference>
<dbReference type="SUPFAM" id="SSF55785">
    <property type="entry name" value="PYP-like sensor domain (PAS domain)"/>
    <property type="match status" value="2"/>
</dbReference>
<evidence type="ECO:0000259" key="6">
    <source>
        <dbReference type="PROSITE" id="PS50112"/>
    </source>
</evidence>
<keyword evidence="3" id="KW-0805">Transcription regulation</keyword>
<name>A0A368GP42_ANCCA</name>
<feature type="domain" description="BHLH" evidence="7">
    <location>
        <begin position="19"/>
        <end position="73"/>
    </location>
</feature>
<keyword evidence="2" id="KW-0677">Repeat</keyword>
<dbReference type="PROSITE" id="PS50112">
    <property type="entry name" value="PAS"/>
    <property type="match status" value="1"/>
</dbReference>
<evidence type="ECO:0000256" key="2">
    <source>
        <dbReference type="ARBA" id="ARBA00022737"/>
    </source>
</evidence>
<dbReference type="InterPro" id="IPR011598">
    <property type="entry name" value="bHLH_dom"/>
</dbReference>
<dbReference type="PANTHER" id="PTHR23043:SF17">
    <property type="entry name" value="PROTEIN SIMILAR"/>
    <property type="match status" value="1"/>
</dbReference>
<dbReference type="Proteomes" id="UP000252519">
    <property type="component" value="Unassembled WGS sequence"/>
</dbReference>
<feature type="domain" description="PAS" evidence="6">
    <location>
        <begin position="94"/>
        <end position="142"/>
    </location>
</feature>
<accession>A0A368GP42</accession>
<evidence type="ECO:0000256" key="3">
    <source>
        <dbReference type="ARBA" id="ARBA00023015"/>
    </source>
</evidence>
<evidence type="ECO:0000256" key="5">
    <source>
        <dbReference type="ARBA" id="ARBA00023242"/>
    </source>
</evidence>
<dbReference type="PROSITE" id="PS50888">
    <property type="entry name" value="BHLH"/>
    <property type="match status" value="1"/>
</dbReference>